<keyword evidence="1" id="KW-1133">Transmembrane helix</keyword>
<keyword evidence="3" id="KW-0645">Protease</keyword>
<keyword evidence="3" id="KW-0378">Hydrolase</keyword>
<feature type="transmembrane region" description="Helical" evidence="1">
    <location>
        <begin position="202"/>
        <end position="219"/>
    </location>
</feature>
<feature type="transmembrane region" description="Helical" evidence="1">
    <location>
        <begin position="231"/>
        <end position="251"/>
    </location>
</feature>
<accession>A0A833W3R7</accession>
<dbReference type="EMBL" id="WSZM01000128">
    <property type="protein sequence ID" value="KAF4041239.1"/>
    <property type="molecule type" value="Genomic_DNA"/>
</dbReference>
<keyword evidence="4" id="KW-1185">Reference proteome</keyword>
<evidence type="ECO:0000313" key="3">
    <source>
        <dbReference type="EMBL" id="KAF4041239.1"/>
    </source>
</evidence>
<dbReference type="InterPro" id="IPR003675">
    <property type="entry name" value="Rce1/LyrA-like_dom"/>
</dbReference>
<evidence type="ECO:0000313" key="4">
    <source>
        <dbReference type="Proteomes" id="UP000602510"/>
    </source>
</evidence>
<dbReference type="PANTHER" id="PTHR36435">
    <property type="entry name" value="SLR1288 PROTEIN"/>
    <property type="match status" value="1"/>
</dbReference>
<evidence type="ECO:0000259" key="2">
    <source>
        <dbReference type="Pfam" id="PF02517"/>
    </source>
</evidence>
<keyword evidence="1" id="KW-0472">Membrane</keyword>
<keyword evidence="1" id="KW-0812">Transmembrane</keyword>
<sequence length="318" mass="34971">MVATWRWLSTKPNGILAALTALQRPGDEDAEKTPTLTELPAAIRGVVVVMELTLVSGSAFLLLLSSSVFGAFARSLSDNNVVSCICEASAFGWGLLTFMSWFFQLPKREFERRLTRFGWSGVTACLVSVLLHAGAVMSFTLWDEDQVLVTWKNVETAVRQSDGSVATVEIIQNLLLAPMKEELFFRGVIVLMSINRLRSLKWSAWISSVLFAAIHLVNVRRIGSHYSMSYVAFQVLWAWLVGLFLALKLAVSGSLVQCLTLHAINNMFALGVSKTHAMDFTQPTVSCSVIIALAIYAVAIARQLQILSNNNKAGLKDI</sequence>
<feature type="domain" description="CAAX prenyl protease 2/Lysostaphin resistance protein A-like" evidence="2">
    <location>
        <begin position="167"/>
        <end position="268"/>
    </location>
</feature>
<gene>
    <name evidence="3" type="ORF">GN244_ATG06587</name>
</gene>
<feature type="transmembrane region" description="Helical" evidence="1">
    <location>
        <begin position="80"/>
        <end position="105"/>
    </location>
</feature>
<proteinExistence type="predicted"/>
<dbReference type="PANTHER" id="PTHR36435:SF1">
    <property type="entry name" value="CAAX AMINO TERMINAL PROTEASE FAMILY PROTEIN"/>
    <property type="match status" value="1"/>
</dbReference>
<dbReference type="GO" id="GO:0008237">
    <property type="term" value="F:metallopeptidase activity"/>
    <property type="evidence" value="ECO:0007669"/>
    <property type="project" value="UniProtKB-KW"/>
</dbReference>
<dbReference type="GO" id="GO:0080120">
    <property type="term" value="P:CAAX-box protein maturation"/>
    <property type="evidence" value="ECO:0007669"/>
    <property type="project" value="UniProtKB-ARBA"/>
</dbReference>
<comment type="caution">
    <text evidence="3">The sequence shown here is derived from an EMBL/GenBank/DDBJ whole genome shotgun (WGS) entry which is preliminary data.</text>
</comment>
<feature type="transmembrane region" description="Helical" evidence="1">
    <location>
        <begin position="280"/>
        <end position="301"/>
    </location>
</feature>
<dbReference type="GO" id="GO:0006508">
    <property type="term" value="P:proteolysis"/>
    <property type="evidence" value="ECO:0007669"/>
    <property type="project" value="UniProtKB-KW"/>
</dbReference>
<protein>
    <submittedName>
        <fullName evidence="3">CPBP intramembrane metalloprotease domain-containing protein</fullName>
    </submittedName>
</protein>
<evidence type="ECO:0000256" key="1">
    <source>
        <dbReference type="SAM" id="Phobius"/>
    </source>
</evidence>
<feature type="transmembrane region" description="Helical" evidence="1">
    <location>
        <begin position="117"/>
        <end position="142"/>
    </location>
</feature>
<reference evidence="3" key="1">
    <citation type="submission" date="2020-04" db="EMBL/GenBank/DDBJ databases">
        <title>Hybrid Assembly of Korean Phytophthora infestans isolates.</title>
        <authorList>
            <person name="Prokchorchik M."/>
            <person name="Lee Y."/>
            <person name="Seo J."/>
            <person name="Cho J.-H."/>
            <person name="Park Y.-E."/>
            <person name="Jang D.-C."/>
            <person name="Im J.-S."/>
            <person name="Choi J.-G."/>
            <person name="Park H.-J."/>
            <person name="Lee G.-B."/>
            <person name="Lee Y.-G."/>
            <person name="Hong S.-Y."/>
            <person name="Cho K."/>
            <person name="Sohn K.H."/>
        </authorList>
    </citation>
    <scope>NUCLEOTIDE SEQUENCE</scope>
    <source>
        <strain evidence="3">KR_1_A1</strain>
    </source>
</reference>
<organism evidence="3 4">
    <name type="scientific">Phytophthora infestans</name>
    <name type="common">Potato late blight agent</name>
    <name type="synonym">Botrytis infestans</name>
    <dbReference type="NCBI Taxonomy" id="4787"/>
    <lineage>
        <taxon>Eukaryota</taxon>
        <taxon>Sar</taxon>
        <taxon>Stramenopiles</taxon>
        <taxon>Oomycota</taxon>
        <taxon>Peronosporomycetes</taxon>
        <taxon>Peronosporales</taxon>
        <taxon>Peronosporaceae</taxon>
        <taxon>Phytophthora</taxon>
    </lineage>
</organism>
<name>A0A833W3R7_PHYIN</name>
<feature type="transmembrane region" description="Helical" evidence="1">
    <location>
        <begin position="52"/>
        <end position="74"/>
    </location>
</feature>
<dbReference type="InterPro" id="IPR052710">
    <property type="entry name" value="CAAX_protease"/>
</dbReference>
<dbReference type="Pfam" id="PF02517">
    <property type="entry name" value="Rce1-like"/>
    <property type="match status" value="1"/>
</dbReference>
<keyword evidence="3" id="KW-0482">Metalloprotease</keyword>
<dbReference type="GO" id="GO:0004175">
    <property type="term" value="F:endopeptidase activity"/>
    <property type="evidence" value="ECO:0007669"/>
    <property type="project" value="UniProtKB-ARBA"/>
</dbReference>
<dbReference type="Proteomes" id="UP000602510">
    <property type="component" value="Unassembled WGS sequence"/>
</dbReference>
<dbReference type="AlphaFoldDB" id="A0A833W3R7"/>